<name>A0ABS2FNL0_9FIRM</name>
<evidence type="ECO:0008006" key="3">
    <source>
        <dbReference type="Google" id="ProtNLM"/>
    </source>
</evidence>
<dbReference type="EMBL" id="JACJLU010000002">
    <property type="protein sequence ID" value="MBM6830965.1"/>
    <property type="molecule type" value="Genomic_DNA"/>
</dbReference>
<organism evidence="1 2">
    <name type="scientific">Faecalicoccus acidiformans</name>
    <dbReference type="NCBI Taxonomy" id="915173"/>
    <lineage>
        <taxon>Bacteria</taxon>
        <taxon>Bacillati</taxon>
        <taxon>Bacillota</taxon>
        <taxon>Erysipelotrichia</taxon>
        <taxon>Erysipelotrichales</taxon>
        <taxon>Erysipelotrichaceae</taxon>
        <taxon>Faecalicoccus</taxon>
    </lineage>
</organism>
<dbReference type="RefSeq" id="WP_204684876.1">
    <property type="nucleotide sequence ID" value="NZ_JACJLU010000002.1"/>
</dbReference>
<protein>
    <recommendedName>
        <fullName evidence="3">Lipoprotein</fullName>
    </recommendedName>
</protein>
<keyword evidence="2" id="KW-1185">Reference proteome</keyword>
<dbReference type="Proteomes" id="UP000775500">
    <property type="component" value="Unassembled WGS sequence"/>
</dbReference>
<evidence type="ECO:0000313" key="2">
    <source>
        <dbReference type="Proteomes" id="UP000775500"/>
    </source>
</evidence>
<sequence length="251" mass="29016">MKKRWLVGGFSILSLFLITGCMHKDPIELDPFEHIQIEYDGWNGQATASATTEIDYAGNNETVLKLIDSLTFRISPNKYLTNGNIIDVKVRYTQELCDLANVEFTEEEKEYTVSGLIDRNQKVVYKDKIVTDDDGEEHQKTEEYKVINGVEIPSSWNLSEAEERKYIEYVKGLEDDTEKEETGVKSNWTQGASEKVTHRKDSSFYNEDYLDNAVTCYQEAYKYGIESSQKFKIEPIIKKEKTIGYKCIFKE</sequence>
<comment type="caution">
    <text evidence="1">The sequence shown here is derived from an EMBL/GenBank/DDBJ whole genome shotgun (WGS) entry which is preliminary data.</text>
</comment>
<evidence type="ECO:0000313" key="1">
    <source>
        <dbReference type="EMBL" id="MBM6830965.1"/>
    </source>
</evidence>
<reference evidence="1 2" key="1">
    <citation type="journal article" date="2021" name="Sci. Rep.">
        <title>The distribution of antibiotic resistance genes in chicken gut microbiota commensals.</title>
        <authorList>
            <person name="Juricova H."/>
            <person name="Matiasovicova J."/>
            <person name="Kubasova T."/>
            <person name="Cejkova D."/>
            <person name="Rychlik I."/>
        </authorList>
    </citation>
    <scope>NUCLEOTIDE SEQUENCE [LARGE SCALE GENOMIC DNA]</scope>
    <source>
        <strain evidence="1 2">An423</strain>
    </source>
</reference>
<dbReference type="PROSITE" id="PS51257">
    <property type="entry name" value="PROKAR_LIPOPROTEIN"/>
    <property type="match status" value="1"/>
</dbReference>
<gene>
    <name evidence="1" type="ORF">H5982_02435</name>
</gene>
<accession>A0ABS2FNL0</accession>
<proteinExistence type="predicted"/>